<dbReference type="RefSeq" id="WP_036821277.1">
    <property type="nucleotide sequence ID" value="NZ_PYMA01000024.1"/>
</dbReference>
<dbReference type="InterPro" id="IPR051531">
    <property type="entry name" value="N-acetyltransferase"/>
</dbReference>
<dbReference type="GO" id="GO:0016747">
    <property type="term" value="F:acyltransferase activity, transferring groups other than amino-acyl groups"/>
    <property type="evidence" value="ECO:0007669"/>
    <property type="project" value="InterPro"/>
</dbReference>
<dbReference type="PANTHER" id="PTHR43792:SF1">
    <property type="entry name" value="N-ACETYLTRANSFERASE DOMAIN-CONTAINING PROTEIN"/>
    <property type="match status" value="1"/>
</dbReference>
<evidence type="ECO:0000313" key="2">
    <source>
        <dbReference type="EMBL" id="PSW11365.1"/>
    </source>
</evidence>
<dbReference type="AlphaFoldDB" id="A0A2T3NBT5"/>
<protein>
    <submittedName>
        <fullName evidence="2">N-acetyltransferase</fullName>
    </submittedName>
</protein>
<dbReference type="Gene3D" id="3.40.630.30">
    <property type="match status" value="1"/>
</dbReference>
<evidence type="ECO:0000259" key="1">
    <source>
        <dbReference type="PROSITE" id="PS51186"/>
    </source>
</evidence>
<dbReference type="PROSITE" id="PS51186">
    <property type="entry name" value="GNAT"/>
    <property type="match status" value="1"/>
</dbReference>
<name>A0A2T3NBT5_9GAMM</name>
<dbReference type="PANTHER" id="PTHR43792">
    <property type="entry name" value="GNAT FAMILY, PUTATIVE (AFU_ORTHOLOGUE AFUA_3G00765)-RELATED-RELATED"/>
    <property type="match status" value="1"/>
</dbReference>
<proteinExistence type="predicted"/>
<dbReference type="SUPFAM" id="SSF55729">
    <property type="entry name" value="Acyl-CoA N-acyltransferases (Nat)"/>
    <property type="match status" value="1"/>
</dbReference>
<accession>A0A2T3NBT5</accession>
<dbReference type="InterPro" id="IPR000182">
    <property type="entry name" value="GNAT_dom"/>
</dbReference>
<feature type="domain" description="N-acetyltransferase" evidence="1">
    <location>
        <begin position="26"/>
        <end position="159"/>
    </location>
</feature>
<evidence type="ECO:0000313" key="3">
    <source>
        <dbReference type="Proteomes" id="UP000241771"/>
    </source>
</evidence>
<gene>
    <name evidence="2" type="ORF">C9I98_24255</name>
</gene>
<dbReference type="Proteomes" id="UP000241771">
    <property type="component" value="Unassembled WGS sequence"/>
</dbReference>
<keyword evidence="3" id="KW-1185">Reference proteome</keyword>
<dbReference type="Pfam" id="PF13302">
    <property type="entry name" value="Acetyltransf_3"/>
    <property type="match status" value="1"/>
</dbReference>
<organism evidence="2 3">
    <name type="scientific">Photobacterium sanctipauli</name>
    <dbReference type="NCBI Taxonomy" id="1342794"/>
    <lineage>
        <taxon>Bacteria</taxon>
        <taxon>Pseudomonadati</taxon>
        <taxon>Pseudomonadota</taxon>
        <taxon>Gammaproteobacteria</taxon>
        <taxon>Vibrionales</taxon>
        <taxon>Vibrionaceae</taxon>
        <taxon>Photobacterium</taxon>
    </lineage>
</organism>
<sequence>MQANMTFSTERLVAATLDRVMPGIQSEITTMFTEPVSRYLPPSCQQLHTAEAVDHWLDEMEKTGAVLRLVLQNQPVGYLFVFPEPNQCYRVGYVLAEACWGKGLATEAMQGLITYLRNNDQGASFIAGVEADNKGSVNVLVKLGFSFGYTEQDVDYYQL</sequence>
<keyword evidence="2" id="KW-0808">Transferase</keyword>
<dbReference type="EMBL" id="PYMA01000024">
    <property type="protein sequence ID" value="PSW11365.1"/>
    <property type="molecule type" value="Genomic_DNA"/>
</dbReference>
<comment type="caution">
    <text evidence="2">The sequence shown here is derived from an EMBL/GenBank/DDBJ whole genome shotgun (WGS) entry which is preliminary data.</text>
</comment>
<dbReference type="InterPro" id="IPR016181">
    <property type="entry name" value="Acyl_CoA_acyltransferase"/>
</dbReference>
<reference evidence="2 3" key="1">
    <citation type="submission" date="2018-01" db="EMBL/GenBank/DDBJ databases">
        <title>Whole genome sequencing of Histamine producing bacteria.</title>
        <authorList>
            <person name="Butler K."/>
        </authorList>
    </citation>
    <scope>NUCLEOTIDE SEQUENCE [LARGE SCALE GENOMIC DNA]</scope>
    <source>
        <strain evidence="2 3">DSM 100436</strain>
    </source>
</reference>